<dbReference type="CDD" id="cd01392">
    <property type="entry name" value="HTH_LacI"/>
    <property type="match status" value="1"/>
</dbReference>
<dbReference type="CDD" id="cd06295">
    <property type="entry name" value="PBP1_CelR"/>
    <property type="match status" value="1"/>
</dbReference>
<dbReference type="Gene3D" id="1.10.260.40">
    <property type="entry name" value="lambda repressor-like DNA-binding domains"/>
    <property type="match status" value="1"/>
</dbReference>
<dbReference type="Pfam" id="PF00356">
    <property type="entry name" value="LacI"/>
    <property type="match status" value="1"/>
</dbReference>
<evidence type="ECO:0000256" key="1">
    <source>
        <dbReference type="ARBA" id="ARBA00023015"/>
    </source>
</evidence>
<dbReference type="SUPFAM" id="SSF53822">
    <property type="entry name" value="Periplasmic binding protein-like I"/>
    <property type="match status" value="1"/>
</dbReference>
<dbReference type="GO" id="GO:0003700">
    <property type="term" value="F:DNA-binding transcription factor activity"/>
    <property type="evidence" value="ECO:0007669"/>
    <property type="project" value="TreeGrafter"/>
</dbReference>
<dbReference type="OrthoDB" id="8433438at2"/>
<dbReference type="SUPFAM" id="SSF47413">
    <property type="entry name" value="lambda repressor-like DNA-binding domains"/>
    <property type="match status" value="1"/>
</dbReference>
<feature type="domain" description="HTH lacI-type" evidence="4">
    <location>
        <begin position="6"/>
        <end position="49"/>
    </location>
</feature>
<dbReference type="InterPro" id="IPR010982">
    <property type="entry name" value="Lambda_DNA-bd_dom_sf"/>
</dbReference>
<evidence type="ECO:0000256" key="2">
    <source>
        <dbReference type="ARBA" id="ARBA00023125"/>
    </source>
</evidence>
<keyword evidence="2" id="KW-0238">DNA-binding</keyword>
<dbReference type="InterPro" id="IPR046335">
    <property type="entry name" value="LacI/GalR-like_sensor"/>
</dbReference>
<dbReference type="SMART" id="SM00354">
    <property type="entry name" value="HTH_LACI"/>
    <property type="match status" value="1"/>
</dbReference>
<reference evidence="5 6" key="1">
    <citation type="submission" date="2015-10" db="EMBL/GenBank/DDBJ databases">
        <title>Conservation of the essential genome among Caulobacter and Brevundimonas species.</title>
        <authorList>
            <person name="Scott D."/>
            <person name="Ely B."/>
        </authorList>
    </citation>
    <scope>NUCLEOTIDE SEQUENCE [LARGE SCALE GENOMIC DNA]</scope>
    <source>
        <strain evidence="5 6">CB4</strain>
    </source>
</reference>
<dbReference type="KEGG" id="chq:AQ619_06020"/>
<dbReference type="Gene3D" id="3.40.50.2300">
    <property type="match status" value="2"/>
</dbReference>
<sequence>MSKGVTRLEDLAKMAGVSISTASRALNDSPAVNKRTKQAIWKLAREMDYPFRRYMPAGPIGAEATIAIVVPRPQGRDSGMSDPFFLELLAGVGEAASERGCDVLLSHIAPANFEDLSVAMTTSRAEGVIFLGQSSLHAAFNRLSETEGRFVVWGAQLPDQNYCSVGSDNPMGGRRATLHLARLGRKRIVFLGDTEAPEAMQRHRGYLDALEHQKLSIDPDLIVPAHFEVESAEAAIDSLIHRGVPFDGVVAASDLIALGAIRALKLAGLSVPGDVSVVGFDNVPFARYSSPALSTIAQDTAKAGRLMVSKLLDASGDKASRSERVPTDLIIRESCGG</sequence>
<keyword evidence="1" id="KW-0805">Transcription regulation</keyword>
<dbReference type="PROSITE" id="PS00356">
    <property type="entry name" value="HTH_LACI_1"/>
    <property type="match status" value="1"/>
</dbReference>
<dbReference type="AlphaFoldDB" id="A0A0P0NXX0"/>
<dbReference type="PANTHER" id="PTHR30146:SF120">
    <property type="entry name" value="ALANINE RACEMASE"/>
    <property type="match status" value="1"/>
</dbReference>
<dbReference type="Proteomes" id="UP000056905">
    <property type="component" value="Chromosome"/>
</dbReference>
<keyword evidence="3" id="KW-0804">Transcription</keyword>
<evidence type="ECO:0000256" key="3">
    <source>
        <dbReference type="ARBA" id="ARBA00023163"/>
    </source>
</evidence>
<organism evidence="5 6">
    <name type="scientific">Caulobacter henricii</name>
    <dbReference type="NCBI Taxonomy" id="69395"/>
    <lineage>
        <taxon>Bacteria</taxon>
        <taxon>Pseudomonadati</taxon>
        <taxon>Pseudomonadota</taxon>
        <taxon>Alphaproteobacteria</taxon>
        <taxon>Caulobacterales</taxon>
        <taxon>Caulobacteraceae</taxon>
        <taxon>Caulobacter</taxon>
    </lineage>
</organism>
<name>A0A0P0NXX0_9CAUL</name>
<keyword evidence="6" id="KW-1185">Reference proteome</keyword>
<evidence type="ECO:0000259" key="4">
    <source>
        <dbReference type="PROSITE" id="PS50932"/>
    </source>
</evidence>
<proteinExistence type="predicted"/>
<accession>A0A0P0NXX0</accession>
<evidence type="ECO:0000313" key="5">
    <source>
        <dbReference type="EMBL" id="ALL12943.1"/>
    </source>
</evidence>
<evidence type="ECO:0000313" key="6">
    <source>
        <dbReference type="Proteomes" id="UP000056905"/>
    </source>
</evidence>
<protein>
    <submittedName>
        <fullName evidence="5">LacI family transcriptional regulator</fullName>
    </submittedName>
</protein>
<gene>
    <name evidence="5" type="ORF">AQ619_06020</name>
</gene>
<dbReference type="EMBL" id="CP013002">
    <property type="protein sequence ID" value="ALL12943.1"/>
    <property type="molecule type" value="Genomic_DNA"/>
</dbReference>
<dbReference type="PROSITE" id="PS50932">
    <property type="entry name" value="HTH_LACI_2"/>
    <property type="match status" value="1"/>
</dbReference>
<dbReference type="GO" id="GO:0000976">
    <property type="term" value="F:transcription cis-regulatory region binding"/>
    <property type="evidence" value="ECO:0007669"/>
    <property type="project" value="TreeGrafter"/>
</dbReference>
<dbReference type="InterPro" id="IPR000843">
    <property type="entry name" value="HTH_LacI"/>
</dbReference>
<dbReference type="Pfam" id="PF13377">
    <property type="entry name" value="Peripla_BP_3"/>
    <property type="match status" value="1"/>
</dbReference>
<dbReference type="STRING" id="69395.AQ619_06020"/>
<dbReference type="PANTHER" id="PTHR30146">
    <property type="entry name" value="LACI-RELATED TRANSCRIPTIONAL REPRESSOR"/>
    <property type="match status" value="1"/>
</dbReference>
<dbReference type="RefSeq" id="WP_062145460.1">
    <property type="nucleotide sequence ID" value="NZ_CP013002.1"/>
</dbReference>
<dbReference type="InterPro" id="IPR028082">
    <property type="entry name" value="Peripla_BP_I"/>
</dbReference>
<dbReference type="eggNOG" id="COG1609">
    <property type="taxonomic scope" value="Bacteria"/>
</dbReference>